<name>A0AAD8NAG0_9APIA</name>
<feature type="region of interest" description="Disordered" evidence="1">
    <location>
        <begin position="1"/>
        <end position="28"/>
    </location>
</feature>
<dbReference type="Proteomes" id="UP001237642">
    <property type="component" value="Unassembled WGS sequence"/>
</dbReference>
<dbReference type="AlphaFoldDB" id="A0AAD8NAG0"/>
<feature type="compositionally biased region" description="Low complexity" evidence="1">
    <location>
        <begin position="1"/>
        <end position="20"/>
    </location>
</feature>
<accession>A0AAD8NAG0</accession>
<evidence type="ECO:0000313" key="3">
    <source>
        <dbReference type="Proteomes" id="UP001237642"/>
    </source>
</evidence>
<dbReference type="PANTHER" id="PTHR33984">
    <property type="entry name" value="OS02G0717600 PROTEIN"/>
    <property type="match status" value="1"/>
</dbReference>
<feature type="compositionally biased region" description="Basic and acidic residues" evidence="1">
    <location>
        <begin position="458"/>
        <end position="467"/>
    </location>
</feature>
<reference evidence="2" key="2">
    <citation type="submission" date="2023-05" db="EMBL/GenBank/DDBJ databases">
        <authorList>
            <person name="Schelkunov M.I."/>
        </authorList>
    </citation>
    <scope>NUCLEOTIDE SEQUENCE</scope>
    <source>
        <strain evidence="2">Hsosn_3</strain>
        <tissue evidence="2">Leaf</tissue>
    </source>
</reference>
<feature type="compositionally biased region" description="Polar residues" evidence="1">
    <location>
        <begin position="447"/>
        <end position="457"/>
    </location>
</feature>
<evidence type="ECO:0000256" key="1">
    <source>
        <dbReference type="SAM" id="MobiDB-lite"/>
    </source>
</evidence>
<dbReference type="EMBL" id="JAUIZM010000001">
    <property type="protein sequence ID" value="KAK1402739.1"/>
    <property type="molecule type" value="Genomic_DNA"/>
</dbReference>
<proteinExistence type="predicted"/>
<organism evidence="2 3">
    <name type="scientific">Heracleum sosnowskyi</name>
    <dbReference type="NCBI Taxonomy" id="360622"/>
    <lineage>
        <taxon>Eukaryota</taxon>
        <taxon>Viridiplantae</taxon>
        <taxon>Streptophyta</taxon>
        <taxon>Embryophyta</taxon>
        <taxon>Tracheophyta</taxon>
        <taxon>Spermatophyta</taxon>
        <taxon>Magnoliopsida</taxon>
        <taxon>eudicotyledons</taxon>
        <taxon>Gunneridae</taxon>
        <taxon>Pentapetalae</taxon>
        <taxon>asterids</taxon>
        <taxon>campanulids</taxon>
        <taxon>Apiales</taxon>
        <taxon>Apiaceae</taxon>
        <taxon>Apioideae</taxon>
        <taxon>apioid superclade</taxon>
        <taxon>Tordylieae</taxon>
        <taxon>Tordyliinae</taxon>
        <taxon>Heracleum</taxon>
    </lineage>
</organism>
<keyword evidence="3" id="KW-1185">Reference proteome</keyword>
<dbReference type="PANTHER" id="PTHR33984:SF2">
    <property type="entry name" value="OS02G0717600 PROTEIN"/>
    <property type="match status" value="1"/>
</dbReference>
<gene>
    <name evidence="2" type="ORF">POM88_002344</name>
</gene>
<comment type="caution">
    <text evidence="2">The sequence shown here is derived from an EMBL/GenBank/DDBJ whole genome shotgun (WGS) entry which is preliminary data.</text>
</comment>
<evidence type="ECO:0000313" key="2">
    <source>
        <dbReference type="EMBL" id="KAK1402739.1"/>
    </source>
</evidence>
<reference evidence="2" key="1">
    <citation type="submission" date="2023-02" db="EMBL/GenBank/DDBJ databases">
        <title>Genome of toxic invasive species Heracleum sosnowskyi carries increased number of genes despite the absence of recent whole-genome duplications.</title>
        <authorList>
            <person name="Schelkunov M."/>
            <person name="Shtratnikova V."/>
            <person name="Makarenko M."/>
            <person name="Klepikova A."/>
            <person name="Omelchenko D."/>
            <person name="Novikova G."/>
            <person name="Obukhova E."/>
            <person name="Bogdanov V."/>
            <person name="Penin A."/>
            <person name="Logacheva M."/>
        </authorList>
    </citation>
    <scope>NUCLEOTIDE SEQUENCE</scope>
    <source>
        <strain evidence="2">Hsosn_3</strain>
        <tissue evidence="2">Leaf</tissue>
    </source>
</reference>
<feature type="region of interest" description="Disordered" evidence="1">
    <location>
        <begin position="444"/>
        <end position="467"/>
    </location>
</feature>
<sequence>MHRASGSFSSFSSAGSSRRSTPLNSPNNTPLVSIQCFKTNSKSEEWAADTLQTGDIADIIAVGNLTVRAPFKNGKTGVQKILHECYKSKDTSIRVRVRRGSDEFAEFVACIVPNESAGRKQYLLRSMRDPNYAVGFVDRTEAECLNLQASRNSRMVDALAKTPLQDGNVAYPWEKKMQEQLSVPDSSFFLSMLFLPRTSDRNPSRYNDLEDTLARSNAWLTSSQASGVPIVFMNIQTESLLTKISGETASSTVNTGSLSDLANLANTSLYGFEDYHGVDIGVVRAVRLWYSPLEGEVPIEIKIKESDTKLGFAISRTEEGFIYISSVAEDDDNAPSTRSGLCSLYKEASRSGKLLVVSRVSNQKVLPWIVSQTGAIRCYDTVSLSQKLSLHRHARASIHIHILSWDRGVASLIKGISMMPPTSSSLPPETLLADVADDDQVLPFRFNDSNESSQSSIRSKDGTELRP</sequence>
<protein>
    <submittedName>
        <fullName evidence="2">Uncharacterized protein</fullName>
    </submittedName>
</protein>